<comment type="caution">
    <text evidence="2">The sequence shown here is derived from an EMBL/GenBank/DDBJ whole genome shotgun (WGS) entry which is preliminary data.</text>
</comment>
<name>A0A9W6GT45_9HYPH</name>
<reference evidence="2" key="1">
    <citation type="journal article" date="2023" name="Int. J. Syst. Evol. Microbiol.">
        <title>Methylocystis iwaonis sp. nov., a type II methane-oxidizing bacterium from surface soil of a rice paddy field in Japan, and emended description of the genus Methylocystis (ex Whittenbury et al. 1970) Bowman et al. 1993.</title>
        <authorList>
            <person name="Kaise H."/>
            <person name="Sawadogo J.B."/>
            <person name="Alam M.S."/>
            <person name="Ueno C."/>
            <person name="Dianou D."/>
            <person name="Shinjo R."/>
            <person name="Asakawa S."/>
        </authorList>
    </citation>
    <scope>NUCLEOTIDE SEQUENCE</scope>
    <source>
        <strain evidence="2">LMG27198</strain>
    </source>
</reference>
<feature type="transmembrane region" description="Helical" evidence="1">
    <location>
        <begin position="12"/>
        <end position="32"/>
    </location>
</feature>
<dbReference type="EMBL" id="BSEC01000001">
    <property type="protein sequence ID" value="GLI92546.1"/>
    <property type="molecule type" value="Genomic_DNA"/>
</dbReference>
<dbReference type="AlphaFoldDB" id="A0A9W6GT45"/>
<keyword evidence="1" id="KW-1133">Transmembrane helix</keyword>
<accession>A0A9W6GT45</accession>
<evidence type="ECO:0000313" key="2">
    <source>
        <dbReference type="EMBL" id="GLI92546.1"/>
    </source>
</evidence>
<gene>
    <name evidence="2" type="ORF">LMG27198_15380</name>
</gene>
<proteinExistence type="predicted"/>
<evidence type="ECO:0000313" key="3">
    <source>
        <dbReference type="Proteomes" id="UP001144323"/>
    </source>
</evidence>
<dbReference type="Proteomes" id="UP001144323">
    <property type="component" value="Unassembled WGS sequence"/>
</dbReference>
<evidence type="ECO:0000256" key="1">
    <source>
        <dbReference type="SAM" id="Phobius"/>
    </source>
</evidence>
<sequence>MSQPDADPVTRFNVLLKIAAVLALLLGSYNLWSFFTSSRYQALCGKSYWDLNSSQLDSCLEQKRNLEGK</sequence>
<dbReference type="RefSeq" id="WP_281801826.1">
    <property type="nucleotide sequence ID" value="NZ_BSEC01000001.1"/>
</dbReference>
<keyword evidence="3" id="KW-1185">Reference proteome</keyword>
<protein>
    <submittedName>
        <fullName evidence="2">Uncharacterized protein</fullName>
    </submittedName>
</protein>
<keyword evidence="1" id="KW-0812">Transmembrane</keyword>
<organism evidence="2 3">
    <name type="scientific">Methylocystis echinoides</name>
    <dbReference type="NCBI Taxonomy" id="29468"/>
    <lineage>
        <taxon>Bacteria</taxon>
        <taxon>Pseudomonadati</taxon>
        <taxon>Pseudomonadota</taxon>
        <taxon>Alphaproteobacteria</taxon>
        <taxon>Hyphomicrobiales</taxon>
        <taxon>Methylocystaceae</taxon>
        <taxon>Methylocystis</taxon>
    </lineage>
</organism>
<keyword evidence="1" id="KW-0472">Membrane</keyword>